<comment type="caution">
    <text evidence="12">The sequence shown here is derived from an EMBL/GenBank/DDBJ whole genome shotgun (WGS) entry which is preliminary data.</text>
</comment>
<evidence type="ECO:0000256" key="1">
    <source>
        <dbReference type="ARBA" id="ARBA00004571"/>
    </source>
</evidence>
<dbReference type="InterPro" id="IPR050298">
    <property type="entry name" value="Gram-neg_bact_OMP"/>
</dbReference>
<dbReference type="InterPro" id="IPR033900">
    <property type="entry name" value="Gram_neg_porin_domain"/>
</dbReference>
<reference evidence="12 13" key="1">
    <citation type="submission" date="2019-02" db="EMBL/GenBank/DDBJ databases">
        <title>Genomic Encyclopedia of Type Strains, Phase IV (KMG-IV): sequencing the most valuable type-strain genomes for metagenomic binning, comparative biology and taxonomic classification.</title>
        <authorList>
            <person name="Goeker M."/>
        </authorList>
    </citation>
    <scope>NUCLEOTIDE SEQUENCE [LARGE SCALE GENOMIC DNA]</scope>
    <source>
        <strain evidence="12 13">DSM 105135</strain>
    </source>
</reference>
<keyword evidence="7" id="KW-0406">Ion transport</keyword>
<dbReference type="GO" id="GO:0009279">
    <property type="term" value="C:cell outer membrane"/>
    <property type="evidence" value="ECO:0007669"/>
    <property type="project" value="UniProtKB-SubCell"/>
</dbReference>
<gene>
    <name evidence="12" type="ORF">EV700_2077</name>
</gene>
<comment type="subunit">
    <text evidence="2">Homotrimer.</text>
</comment>
<dbReference type="Gene3D" id="2.40.160.10">
    <property type="entry name" value="Porin"/>
    <property type="match status" value="1"/>
</dbReference>
<evidence type="ECO:0000256" key="4">
    <source>
        <dbReference type="ARBA" id="ARBA00022452"/>
    </source>
</evidence>
<dbReference type="GO" id="GO:0006811">
    <property type="term" value="P:monoatomic ion transport"/>
    <property type="evidence" value="ECO:0007669"/>
    <property type="project" value="UniProtKB-KW"/>
</dbReference>
<dbReference type="Proteomes" id="UP000292423">
    <property type="component" value="Unassembled WGS sequence"/>
</dbReference>
<dbReference type="InterPro" id="IPR023614">
    <property type="entry name" value="Porin_dom_sf"/>
</dbReference>
<evidence type="ECO:0000256" key="10">
    <source>
        <dbReference type="ARBA" id="ARBA00023237"/>
    </source>
</evidence>
<dbReference type="Pfam" id="PF00267">
    <property type="entry name" value="Porin_1"/>
    <property type="match status" value="1"/>
</dbReference>
<feature type="chain" id="PRO_5020931267" evidence="11">
    <location>
        <begin position="22"/>
        <end position="341"/>
    </location>
</feature>
<sequence>MKKSLIAISIAAAVAAPMANAAPKVYGKLNLSVESYKKDFENPVTKDEEFTRSVSNASRFGVKGEDELTADLSAVYGIEWEVAADGEDASGIAGSSKLDLTQRNRFLGIKSQKLGTVKLGKYDTYTKLAQGEIDLFNDYQGDMKFIIAGENRINNVVGYESPKLLDAITINVQLQTQDSVTPANGNSASVVYNNEENGIYAALAFDNNITGATALSGTRESDNIRLVGSYKIQDLTLNAIYGTSEQSSVAAGGNKNKEASWQLGAAYKLGDEVLKLQYGEAKADNSAATTQKHTQLSVGVDHNFTSKTKAFAWYTTQKEDKLAVNADYTLTALAAGVEHKF</sequence>
<dbReference type="RefSeq" id="WP_130413409.1">
    <property type="nucleotide sequence ID" value="NZ_SHKX01000012.1"/>
</dbReference>
<feature type="signal peptide" evidence="11">
    <location>
        <begin position="1"/>
        <end position="21"/>
    </location>
</feature>
<keyword evidence="4" id="KW-1134">Transmembrane beta strand</keyword>
<comment type="subcellular location">
    <subcellularLocation>
        <location evidence="1">Cell outer membrane</location>
        <topology evidence="1">Multi-pass membrane protein</topology>
    </subcellularLocation>
</comment>
<evidence type="ECO:0000256" key="5">
    <source>
        <dbReference type="ARBA" id="ARBA00022692"/>
    </source>
</evidence>
<keyword evidence="5" id="KW-0812">Transmembrane</keyword>
<proteinExistence type="predicted"/>
<name>A0A4Q7Z4Q4_9GAMM</name>
<evidence type="ECO:0000256" key="2">
    <source>
        <dbReference type="ARBA" id="ARBA00011233"/>
    </source>
</evidence>
<evidence type="ECO:0000256" key="8">
    <source>
        <dbReference type="ARBA" id="ARBA00023114"/>
    </source>
</evidence>
<dbReference type="PANTHER" id="PTHR34501">
    <property type="entry name" value="PROTEIN YDDL-RELATED"/>
    <property type="match status" value="1"/>
</dbReference>
<dbReference type="GO" id="GO:0046930">
    <property type="term" value="C:pore complex"/>
    <property type="evidence" value="ECO:0007669"/>
    <property type="project" value="UniProtKB-KW"/>
</dbReference>
<keyword evidence="6 11" id="KW-0732">Signal</keyword>
<evidence type="ECO:0000256" key="3">
    <source>
        <dbReference type="ARBA" id="ARBA00022448"/>
    </source>
</evidence>
<accession>A0A4Q7Z4Q4</accession>
<keyword evidence="13" id="KW-1185">Reference proteome</keyword>
<dbReference type="AlphaFoldDB" id="A0A4Q7Z4Q4"/>
<organism evidence="12 13">
    <name type="scientific">Fluviicoccus keumensis</name>
    <dbReference type="NCBI Taxonomy" id="1435465"/>
    <lineage>
        <taxon>Bacteria</taxon>
        <taxon>Pseudomonadati</taxon>
        <taxon>Pseudomonadota</taxon>
        <taxon>Gammaproteobacteria</taxon>
        <taxon>Moraxellales</taxon>
        <taxon>Moraxellaceae</taxon>
        <taxon>Fluviicoccus</taxon>
    </lineage>
</organism>
<evidence type="ECO:0000256" key="6">
    <source>
        <dbReference type="ARBA" id="ARBA00022729"/>
    </source>
</evidence>
<dbReference type="OrthoDB" id="8957883at2"/>
<dbReference type="PANTHER" id="PTHR34501:SF9">
    <property type="entry name" value="MAJOR OUTER MEMBRANE PROTEIN P.IA"/>
    <property type="match status" value="1"/>
</dbReference>
<dbReference type="GO" id="GO:0015288">
    <property type="term" value="F:porin activity"/>
    <property type="evidence" value="ECO:0007669"/>
    <property type="project" value="UniProtKB-KW"/>
</dbReference>
<dbReference type="InterPro" id="IPR001702">
    <property type="entry name" value="Porin_Gram-ve"/>
</dbReference>
<dbReference type="SUPFAM" id="SSF56935">
    <property type="entry name" value="Porins"/>
    <property type="match status" value="1"/>
</dbReference>
<keyword evidence="10" id="KW-0998">Cell outer membrane</keyword>
<evidence type="ECO:0000313" key="13">
    <source>
        <dbReference type="Proteomes" id="UP000292423"/>
    </source>
</evidence>
<dbReference type="EMBL" id="SHKX01000012">
    <property type="protein sequence ID" value="RZU45258.1"/>
    <property type="molecule type" value="Genomic_DNA"/>
</dbReference>
<keyword evidence="8" id="KW-0626">Porin</keyword>
<evidence type="ECO:0000256" key="7">
    <source>
        <dbReference type="ARBA" id="ARBA00023065"/>
    </source>
</evidence>
<evidence type="ECO:0000256" key="11">
    <source>
        <dbReference type="SAM" id="SignalP"/>
    </source>
</evidence>
<evidence type="ECO:0000313" key="12">
    <source>
        <dbReference type="EMBL" id="RZU45258.1"/>
    </source>
</evidence>
<keyword evidence="9" id="KW-0472">Membrane</keyword>
<keyword evidence="3" id="KW-0813">Transport</keyword>
<protein>
    <submittedName>
        <fullName evidence="12">Putative porin</fullName>
    </submittedName>
</protein>
<evidence type="ECO:0000256" key="9">
    <source>
        <dbReference type="ARBA" id="ARBA00023136"/>
    </source>
</evidence>
<dbReference type="CDD" id="cd00342">
    <property type="entry name" value="gram_neg_porins"/>
    <property type="match status" value="1"/>
</dbReference>